<dbReference type="Pfam" id="PF01229">
    <property type="entry name" value="Glyco_hydro_39"/>
    <property type="match status" value="1"/>
</dbReference>
<feature type="domain" description="Glycosyl hydrolases family 39 N-terminal catalytic" evidence="5">
    <location>
        <begin position="135"/>
        <end position="236"/>
    </location>
</feature>
<dbReference type="GO" id="GO:0004553">
    <property type="term" value="F:hydrolase activity, hydrolyzing O-glycosyl compounds"/>
    <property type="evidence" value="ECO:0007669"/>
    <property type="project" value="TreeGrafter"/>
</dbReference>
<accession>A0A3G9IYK8</accession>
<dbReference type="KEGG" id="nbe:Back2_00360"/>
<dbReference type="EMBL" id="AP019307">
    <property type="protein sequence ID" value="BBH15749.1"/>
    <property type="molecule type" value="Genomic_DNA"/>
</dbReference>
<evidence type="ECO:0000256" key="4">
    <source>
        <dbReference type="SAM" id="MobiDB-lite"/>
    </source>
</evidence>
<evidence type="ECO:0000256" key="1">
    <source>
        <dbReference type="ARBA" id="ARBA00008875"/>
    </source>
</evidence>
<dbReference type="InterPro" id="IPR049166">
    <property type="entry name" value="GH39_cat"/>
</dbReference>
<dbReference type="SUPFAM" id="SSF51445">
    <property type="entry name" value="(Trans)glycosidases"/>
    <property type="match status" value="1"/>
</dbReference>
<feature type="region of interest" description="Disordered" evidence="4">
    <location>
        <begin position="334"/>
        <end position="357"/>
    </location>
</feature>
<keyword evidence="3" id="KW-0326">Glycosidase</keyword>
<feature type="compositionally biased region" description="Basic and acidic residues" evidence="4">
    <location>
        <begin position="334"/>
        <end position="352"/>
    </location>
</feature>
<gene>
    <name evidence="6" type="ORF">Back2_00360</name>
</gene>
<keyword evidence="7" id="KW-1185">Reference proteome</keyword>
<evidence type="ECO:0000259" key="5">
    <source>
        <dbReference type="Pfam" id="PF01229"/>
    </source>
</evidence>
<dbReference type="RefSeq" id="WP_164512412.1">
    <property type="nucleotide sequence ID" value="NZ_AP019307.1"/>
</dbReference>
<sequence length="369" mass="39032">MLRDRRKAVAIAIIGTVALAGGWAAASEFHGDRHRAPLAIGVGFNDSLAFAHGADVTEALSDAKAVGATWVRVDLPWDQIQPTKSGPYDWTVVDKIVTTAHTLGLHVLPVLGHTPPWARGACTGMACPPARPTDVEALMDAAVRRYAPDGVHAWEIWNEPNSGTFWQQPDARAYAQFFTAASRAAKSVDPGATIVVGGLDACVDGVSCVDPRTFMDAFCRAGGCASADAVGVHPYTYPLKPGTNSPAWEVLTGTTNSVLSVLAADGYSHIPLWITAYGAPTDGPGASSDGSPAQLWPHPSDHVTEAYQAELAKDFIGAAEQRGQVAAVFWAADRDDPRDSRSWSGLRRKDGTPKPAWAAFNQAVTAAQK</sequence>
<reference evidence="6 7" key="1">
    <citation type="submission" date="2018-11" db="EMBL/GenBank/DDBJ databases">
        <title>Complete genome sequence of Nocardioides baekrokdamisoli strain KCTC 39748.</title>
        <authorList>
            <person name="Kang S.W."/>
            <person name="Lee K.C."/>
            <person name="Kim K.K."/>
            <person name="Kim J.S."/>
            <person name="Kim D.S."/>
            <person name="Ko S.H."/>
            <person name="Yang S.H."/>
            <person name="Shin Y.K."/>
            <person name="Lee J.S."/>
        </authorList>
    </citation>
    <scope>NUCLEOTIDE SEQUENCE [LARGE SCALE GENOMIC DNA]</scope>
    <source>
        <strain evidence="6 7">KCTC 39748</strain>
    </source>
</reference>
<evidence type="ECO:0000313" key="6">
    <source>
        <dbReference type="EMBL" id="BBH15749.1"/>
    </source>
</evidence>
<dbReference type="InterPro" id="IPR051923">
    <property type="entry name" value="Glycosyl_Hydrolase_39"/>
</dbReference>
<dbReference type="AlphaFoldDB" id="A0A3G9IYK8"/>
<dbReference type="PANTHER" id="PTHR12631:SF10">
    <property type="entry name" value="BETA-XYLOSIDASE-LIKE PROTEIN-RELATED"/>
    <property type="match status" value="1"/>
</dbReference>
<proteinExistence type="inferred from homology"/>
<organism evidence="6 7">
    <name type="scientific">Nocardioides baekrokdamisoli</name>
    <dbReference type="NCBI Taxonomy" id="1804624"/>
    <lineage>
        <taxon>Bacteria</taxon>
        <taxon>Bacillati</taxon>
        <taxon>Actinomycetota</taxon>
        <taxon>Actinomycetes</taxon>
        <taxon>Propionibacteriales</taxon>
        <taxon>Nocardioidaceae</taxon>
        <taxon>Nocardioides</taxon>
    </lineage>
</organism>
<dbReference type="Gene3D" id="3.20.20.80">
    <property type="entry name" value="Glycosidases"/>
    <property type="match status" value="1"/>
</dbReference>
<evidence type="ECO:0000256" key="2">
    <source>
        <dbReference type="ARBA" id="ARBA00022801"/>
    </source>
</evidence>
<evidence type="ECO:0000256" key="3">
    <source>
        <dbReference type="ARBA" id="ARBA00023295"/>
    </source>
</evidence>
<dbReference type="PANTHER" id="PTHR12631">
    <property type="entry name" value="ALPHA-L-IDURONIDASE"/>
    <property type="match status" value="1"/>
</dbReference>
<name>A0A3G9IYK8_9ACTN</name>
<dbReference type="InterPro" id="IPR017853">
    <property type="entry name" value="GH"/>
</dbReference>
<protein>
    <recommendedName>
        <fullName evidence="5">Glycosyl hydrolases family 39 N-terminal catalytic domain-containing protein</fullName>
    </recommendedName>
</protein>
<evidence type="ECO:0000313" key="7">
    <source>
        <dbReference type="Proteomes" id="UP000271573"/>
    </source>
</evidence>
<comment type="similarity">
    <text evidence="1">Belongs to the glycosyl hydrolase 39 family.</text>
</comment>
<dbReference type="Proteomes" id="UP000271573">
    <property type="component" value="Chromosome"/>
</dbReference>
<keyword evidence="2" id="KW-0378">Hydrolase</keyword>